<proteinExistence type="predicted"/>
<dbReference type="HOGENOM" id="CLU_142910_1_0_9"/>
<feature type="domain" description="4Fe-4S ferredoxin-type" evidence="5">
    <location>
        <begin position="31"/>
        <end position="61"/>
    </location>
</feature>
<keyword evidence="3" id="KW-0408">Iron</keyword>
<keyword evidence="7" id="KW-1185">Reference proteome</keyword>
<dbReference type="OrthoDB" id="9804603at2"/>
<organism evidence="6 7">
    <name type="scientific">Gottschalkia acidurici (strain ATCC 7906 / DSM 604 / BCRC 14475 / CIP 104303 / KCTC 5404 / NCIMB 10678 / 9a)</name>
    <name type="common">Clostridium acidurici</name>
    <dbReference type="NCBI Taxonomy" id="1128398"/>
    <lineage>
        <taxon>Bacteria</taxon>
        <taxon>Bacillati</taxon>
        <taxon>Bacillota</taxon>
        <taxon>Tissierellia</taxon>
        <taxon>Tissierellales</taxon>
        <taxon>Gottschalkiaceae</taxon>
        <taxon>Gottschalkia</taxon>
    </lineage>
</organism>
<dbReference type="AlphaFoldDB" id="K0B220"/>
<evidence type="ECO:0000313" key="6">
    <source>
        <dbReference type="EMBL" id="AFS79519.1"/>
    </source>
</evidence>
<dbReference type="PATRIC" id="fig|1128398.3.peg.2599"/>
<protein>
    <submittedName>
        <fullName evidence="6">4Fe-4S ferredoxin iron-sulfur binding domain-containing protein</fullName>
    </submittedName>
</protein>
<dbReference type="EMBL" id="CP003326">
    <property type="protein sequence ID" value="AFS79519.1"/>
    <property type="molecule type" value="Genomic_DNA"/>
</dbReference>
<evidence type="ECO:0000256" key="3">
    <source>
        <dbReference type="ARBA" id="ARBA00023004"/>
    </source>
</evidence>
<reference evidence="6 7" key="1">
    <citation type="journal article" date="2012" name="PLoS ONE">
        <title>The purine-utilizing bacterium Clostridium acidurici 9a: a genome-guided metabolic reconsideration.</title>
        <authorList>
            <person name="Hartwich K."/>
            <person name="Poehlein A."/>
            <person name="Daniel R."/>
        </authorList>
    </citation>
    <scope>NUCLEOTIDE SEQUENCE [LARGE SCALE GENOMIC DNA]</scope>
    <source>
        <strain evidence="7">ATCC 7906 / DSM 604 / BCRC 14475 / CIP 104303 / KCTC 5404 / NCIMB 10678 / 9a</strain>
    </source>
</reference>
<keyword evidence="1" id="KW-0004">4Fe-4S</keyword>
<gene>
    <name evidence="6" type="ordered locus">Curi_c25240</name>
</gene>
<feature type="domain" description="4Fe-4S ferredoxin-type" evidence="5">
    <location>
        <begin position="1"/>
        <end position="30"/>
    </location>
</feature>
<evidence type="ECO:0000256" key="1">
    <source>
        <dbReference type="ARBA" id="ARBA00022485"/>
    </source>
</evidence>
<dbReference type="InterPro" id="IPR017900">
    <property type="entry name" value="4Fe4S_Fe_S_CS"/>
</dbReference>
<keyword evidence="4" id="KW-0411">Iron-sulfur</keyword>
<evidence type="ECO:0000256" key="4">
    <source>
        <dbReference type="ARBA" id="ARBA00023014"/>
    </source>
</evidence>
<dbReference type="Pfam" id="PF13237">
    <property type="entry name" value="Fer4_10"/>
    <property type="match status" value="1"/>
</dbReference>
<dbReference type="InterPro" id="IPR050572">
    <property type="entry name" value="Fe-S_Ferredoxin"/>
</dbReference>
<dbReference type="PANTHER" id="PTHR43687">
    <property type="entry name" value="ADENYLYLSULFATE REDUCTASE, BETA SUBUNIT"/>
    <property type="match status" value="1"/>
</dbReference>
<evidence type="ECO:0000313" key="7">
    <source>
        <dbReference type="Proteomes" id="UP000006094"/>
    </source>
</evidence>
<name>K0B220_GOTA9</name>
<dbReference type="SUPFAM" id="SSF54862">
    <property type="entry name" value="4Fe-4S ferredoxins"/>
    <property type="match status" value="1"/>
</dbReference>
<dbReference type="Gene3D" id="3.30.70.20">
    <property type="match status" value="1"/>
</dbReference>
<dbReference type="STRING" id="1128398.Curi_c25240"/>
<dbReference type="PROSITE" id="PS00198">
    <property type="entry name" value="4FE4S_FER_1"/>
    <property type="match status" value="1"/>
</dbReference>
<dbReference type="RefSeq" id="WP_014968653.1">
    <property type="nucleotide sequence ID" value="NC_018664.1"/>
</dbReference>
<dbReference type="PANTHER" id="PTHR43687:SF3">
    <property type="entry name" value="4FE-4S FERREDOXIN-TYPE DOMAIN-CONTAINING PROTEIN"/>
    <property type="match status" value="1"/>
</dbReference>
<accession>K0B220</accession>
<keyword evidence="2" id="KW-0479">Metal-binding</keyword>
<evidence type="ECO:0000259" key="5">
    <source>
        <dbReference type="PROSITE" id="PS51379"/>
    </source>
</evidence>
<evidence type="ECO:0000256" key="2">
    <source>
        <dbReference type="ARBA" id="ARBA00022723"/>
    </source>
</evidence>
<dbReference type="PROSITE" id="PS51379">
    <property type="entry name" value="4FE4S_FER_2"/>
    <property type="match status" value="2"/>
</dbReference>
<dbReference type="Proteomes" id="UP000006094">
    <property type="component" value="Chromosome"/>
</dbReference>
<dbReference type="GO" id="GO:0051539">
    <property type="term" value="F:4 iron, 4 sulfur cluster binding"/>
    <property type="evidence" value="ECO:0007669"/>
    <property type="project" value="UniProtKB-KW"/>
</dbReference>
<dbReference type="eggNOG" id="COG1146">
    <property type="taxonomic scope" value="Bacteria"/>
</dbReference>
<dbReference type="InterPro" id="IPR017896">
    <property type="entry name" value="4Fe4S_Fe-S-bd"/>
</dbReference>
<dbReference type="KEGG" id="cad:Curi_c25240"/>
<sequence>MSIVISKEKCVGCNKCIGVCPGNLIYKNSDNKAFIKYPKECWGCTACLKECKFEAIKYYLGADIGGKGGYLYTKDENDYLHWHIVDKNGERQVITIDKNESNKY</sequence>
<dbReference type="GO" id="GO:0046872">
    <property type="term" value="F:metal ion binding"/>
    <property type="evidence" value="ECO:0007669"/>
    <property type="project" value="UniProtKB-KW"/>
</dbReference>